<feature type="compositionally biased region" description="Basic and acidic residues" evidence="1">
    <location>
        <begin position="52"/>
        <end position="69"/>
    </location>
</feature>
<feature type="compositionally biased region" description="Basic and acidic residues" evidence="1">
    <location>
        <begin position="23"/>
        <end position="38"/>
    </location>
</feature>
<organism evidence="2 3">
    <name type="scientific">Chara braunii</name>
    <name type="common">Braun's stonewort</name>
    <dbReference type="NCBI Taxonomy" id="69332"/>
    <lineage>
        <taxon>Eukaryota</taxon>
        <taxon>Viridiplantae</taxon>
        <taxon>Streptophyta</taxon>
        <taxon>Charophyceae</taxon>
        <taxon>Charales</taxon>
        <taxon>Characeae</taxon>
        <taxon>Chara</taxon>
    </lineage>
</organism>
<feature type="compositionally biased region" description="Basic and acidic residues" evidence="1">
    <location>
        <begin position="380"/>
        <end position="390"/>
    </location>
</feature>
<evidence type="ECO:0000313" key="3">
    <source>
        <dbReference type="Proteomes" id="UP000265515"/>
    </source>
</evidence>
<feature type="compositionally biased region" description="Basic and acidic residues" evidence="1">
    <location>
        <begin position="165"/>
        <end position="186"/>
    </location>
</feature>
<reference evidence="2 3" key="1">
    <citation type="journal article" date="2018" name="Cell">
        <title>The Chara Genome: Secondary Complexity and Implications for Plant Terrestrialization.</title>
        <authorList>
            <person name="Nishiyama T."/>
            <person name="Sakayama H."/>
            <person name="Vries J.D."/>
            <person name="Buschmann H."/>
            <person name="Saint-Marcoux D."/>
            <person name="Ullrich K.K."/>
            <person name="Haas F.B."/>
            <person name="Vanderstraeten L."/>
            <person name="Becker D."/>
            <person name="Lang D."/>
            <person name="Vosolsobe S."/>
            <person name="Rombauts S."/>
            <person name="Wilhelmsson P.K.I."/>
            <person name="Janitza P."/>
            <person name="Kern R."/>
            <person name="Heyl A."/>
            <person name="Rumpler F."/>
            <person name="Villalobos L.I.A.C."/>
            <person name="Clay J.M."/>
            <person name="Skokan R."/>
            <person name="Toyoda A."/>
            <person name="Suzuki Y."/>
            <person name="Kagoshima H."/>
            <person name="Schijlen E."/>
            <person name="Tajeshwar N."/>
            <person name="Catarino B."/>
            <person name="Hetherington A.J."/>
            <person name="Saltykova A."/>
            <person name="Bonnot C."/>
            <person name="Breuninger H."/>
            <person name="Symeonidi A."/>
            <person name="Radhakrishnan G.V."/>
            <person name="Van Nieuwerburgh F."/>
            <person name="Deforce D."/>
            <person name="Chang C."/>
            <person name="Karol K.G."/>
            <person name="Hedrich R."/>
            <person name="Ulvskov P."/>
            <person name="Glockner G."/>
            <person name="Delwiche C.F."/>
            <person name="Petrasek J."/>
            <person name="Van de Peer Y."/>
            <person name="Friml J."/>
            <person name="Beilby M."/>
            <person name="Dolan L."/>
            <person name="Kohara Y."/>
            <person name="Sugano S."/>
            <person name="Fujiyama A."/>
            <person name="Delaux P.-M."/>
            <person name="Quint M."/>
            <person name="TheiBen G."/>
            <person name="Hagemann M."/>
            <person name="Harholt J."/>
            <person name="Dunand C."/>
            <person name="Zachgo S."/>
            <person name="Langdale J."/>
            <person name="Maumus F."/>
            <person name="Straeten D.V.D."/>
            <person name="Gould S.B."/>
            <person name="Rensing S.A."/>
        </authorList>
    </citation>
    <scope>NUCLEOTIDE SEQUENCE [LARGE SCALE GENOMIC DNA]</scope>
    <source>
        <strain evidence="2 3">S276</strain>
    </source>
</reference>
<feature type="compositionally biased region" description="Polar residues" evidence="1">
    <location>
        <begin position="1"/>
        <end position="17"/>
    </location>
</feature>
<dbReference type="AlphaFoldDB" id="A0A388KE87"/>
<dbReference type="Proteomes" id="UP000265515">
    <property type="component" value="Unassembled WGS sequence"/>
</dbReference>
<feature type="region of interest" description="Disordered" evidence="1">
    <location>
        <begin position="1"/>
        <end position="252"/>
    </location>
</feature>
<protein>
    <submittedName>
        <fullName evidence="2">Uncharacterized protein</fullName>
    </submittedName>
</protein>
<feature type="compositionally biased region" description="Polar residues" evidence="1">
    <location>
        <begin position="340"/>
        <end position="353"/>
    </location>
</feature>
<feature type="compositionally biased region" description="Basic and acidic residues" evidence="1">
    <location>
        <begin position="359"/>
        <end position="373"/>
    </location>
</feature>
<comment type="caution">
    <text evidence="2">The sequence shown here is derived from an EMBL/GenBank/DDBJ whole genome shotgun (WGS) entry which is preliminary data.</text>
</comment>
<evidence type="ECO:0000256" key="1">
    <source>
        <dbReference type="SAM" id="MobiDB-lite"/>
    </source>
</evidence>
<sequence length="562" mass="62373">MRASTGTSEKSSGSQAAQGKGEQTVHDDRAGEKGKENEPNPEQYMDISTTDLSREKPDQGDSCQKDGELPKQLSQKLPDQGGPGQMEGGLTRQISTENRFGPLDVKTGDEEEKGEGGGDGIAGLIDLRQTKKKMRKNNKNDQKTQNEELGTAEGENQNQNWAEESAEKSKESKEQENSAENRDPFKEVLGFGPMDWDASPPTHSAPLPPPRDVIMSECPPEGTDERNSDSAKSSGGGAEHTEGTAAQPQTTTETKLMALTDWLILRLQESHPGQTTKFWDNSFIELFELLDSSSSLKGILENRAPQDIPWAVFMEKILSKIQAGFSCPQTDGRKNGPAEESQQASSPHTSVPSQAPEPLGEREGKQKDGDRGTTPEMVETVERAEEETTTKRMRLRHLVEKGQHEQKLSIEGVLVLPIRKKEGKWQAGMTKAAGDDKYGGVTLQGWLKEGNWMGYQVAQALYERTAREFIARKYEPGACATYTVASQPHRVAGKDLYVKFDATKEAGMRWYIHQELLELQILKVKPSKIWSERDLMTILCSILKQGILLNTVNWEGTFWERL</sequence>
<dbReference type="Gramene" id="GBG68370">
    <property type="protein sequence ID" value="GBG68370"/>
    <property type="gene ID" value="CBR_g2913"/>
</dbReference>
<proteinExistence type="predicted"/>
<name>A0A388KE87_CHABU</name>
<feature type="region of interest" description="Disordered" evidence="1">
    <location>
        <begin position="328"/>
        <end position="392"/>
    </location>
</feature>
<gene>
    <name evidence="2" type="ORF">CBR_g2913</name>
</gene>
<keyword evidence="3" id="KW-1185">Reference proteome</keyword>
<accession>A0A388KE87</accession>
<dbReference type="EMBL" id="BFEA01000099">
    <property type="protein sequence ID" value="GBG68370.1"/>
    <property type="molecule type" value="Genomic_DNA"/>
</dbReference>
<evidence type="ECO:0000313" key="2">
    <source>
        <dbReference type="EMBL" id="GBG68370.1"/>
    </source>
</evidence>